<dbReference type="Gene3D" id="3.40.50.970">
    <property type="match status" value="1"/>
</dbReference>
<dbReference type="SUPFAM" id="SSF52518">
    <property type="entry name" value="Thiamin diphosphate-binding fold (THDP-binding)"/>
    <property type="match status" value="1"/>
</dbReference>
<dbReference type="PANTHER" id="PTHR43825">
    <property type="entry name" value="PYRUVATE DEHYDROGENASE E1 COMPONENT"/>
    <property type="match status" value="1"/>
</dbReference>
<dbReference type="RefSeq" id="WP_253019956.1">
    <property type="nucleotide sequence ID" value="NZ_JAOSHN010000003.1"/>
</dbReference>
<evidence type="ECO:0000256" key="1">
    <source>
        <dbReference type="ARBA" id="ARBA00001964"/>
    </source>
</evidence>
<evidence type="ECO:0000256" key="3">
    <source>
        <dbReference type="ARBA" id="ARBA00023052"/>
    </source>
</evidence>
<name>A0A9J6QRL1_9FIRM</name>
<keyword evidence="6" id="KW-1185">Reference proteome</keyword>
<dbReference type="SMART" id="SM00861">
    <property type="entry name" value="Transket_pyr"/>
    <property type="match status" value="1"/>
</dbReference>
<dbReference type="CDD" id="cd07033">
    <property type="entry name" value="TPP_PYR_DXS_TK_like"/>
    <property type="match status" value="1"/>
</dbReference>
<organism evidence="5 6">
    <name type="scientific">Hominibacterium faecale</name>
    <dbReference type="NCBI Taxonomy" id="2839743"/>
    <lineage>
        <taxon>Bacteria</taxon>
        <taxon>Bacillati</taxon>
        <taxon>Bacillota</taxon>
        <taxon>Clostridia</taxon>
        <taxon>Peptostreptococcales</taxon>
        <taxon>Anaerovoracaceae</taxon>
        <taxon>Hominibacterium</taxon>
    </lineage>
</organism>
<evidence type="ECO:0000256" key="2">
    <source>
        <dbReference type="ARBA" id="ARBA00007131"/>
    </source>
</evidence>
<keyword evidence="3" id="KW-0786">Thiamine pyrophosphate</keyword>
<proteinExistence type="inferred from homology"/>
<dbReference type="InterPro" id="IPR033248">
    <property type="entry name" value="Transketolase_C"/>
</dbReference>
<evidence type="ECO:0000259" key="4">
    <source>
        <dbReference type="SMART" id="SM00861"/>
    </source>
</evidence>
<dbReference type="InterPro" id="IPR051157">
    <property type="entry name" value="PDH/Transketolase"/>
</dbReference>
<comment type="caution">
    <text evidence="5">The sequence shown here is derived from an EMBL/GenBank/DDBJ whole genome shotgun (WGS) entry which is preliminary data.</text>
</comment>
<accession>A0A9J6QRL1</accession>
<dbReference type="SUPFAM" id="SSF52922">
    <property type="entry name" value="TK C-terminal domain-like"/>
    <property type="match status" value="1"/>
</dbReference>
<dbReference type="PANTHER" id="PTHR43825:SF1">
    <property type="entry name" value="TRANSKETOLASE-LIKE PYRIMIDINE-BINDING DOMAIN-CONTAINING PROTEIN"/>
    <property type="match status" value="1"/>
</dbReference>
<dbReference type="InterPro" id="IPR029061">
    <property type="entry name" value="THDP-binding"/>
</dbReference>
<dbReference type="AlphaFoldDB" id="A0A9J6QRL1"/>
<dbReference type="Pfam" id="PF02779">
    <property type="entry name" value="Transket_pyr"/>
    <property type="match status" value="1"/>
</dbReference>
<gene>
    <name evidence="5" type="ORF">OBO34_09280</name>
</gene>
<comment type="cofactor">
    <cofactor evidence="1">
        <name>thiamine diphosphate</name>
        <dbReference type="ChEBI" id="CHEBI:58937"/>
    </cofactor>
</comment>
<dbReference type="InterPro" id="IPR005475">
    <property type="entry name" value="Transketolase-like_Pyr-bd"/>
</dbReference>
<evidence type="ECO:0000313" key="5">
    <source>
        <dbReference type="EMBL" id="MCU7378549.1"/>
    </source>
</evidence>
<dbReference type="EMBL" id="JAOSHN010000003">
    <property type="protein sequence ID" value="MCU7378549.1"/>
    <property type="molecule type" value="Genomic_DNA"/>
</dbReference>
<dbReference type="Pfam" id="PF02780">
    <property type="entry name" value="Transketolase_C"/>
    <property type="match status" value="1"/>
</dbReference>
<sequence length="325" mass="35395">MNKVLSLADYSAMSDREMREAYSDTMLELGAANKNIMVLDVDCSRSMASGAFKKAYPEQYMNIGIQEANAVGVAAGLSAEKQIPFLNAFGVFATRRVFDQVFLSCGYAKLNVKIIGWDAGIGAEANGGTHMPFEDMGIMRSIPEMIVVEPADPAALKQILVKCAELYGNVYIRSMRKQVPCVYHDDLTLEIGKANLLKQGEDLTIIACGLMVSEALKAADVLKSYGVNARVVDMFTIKPLDEEAVIKCAKETGAIVVAENHRSVNGLYSAVSDCASANCPCPIEAVGVDDIFGEVGKKDYLMERFGLTFREISDKALNVLKRKEK</sequence>
<reference evidence="5" key="1">
    <citation type="submission" date="2022-09" db="EMBL/GenBank/DDBJ databases">
        <title>Culturomic study of gut microbiota in children with autism spectrum disorder.</title>
        <authorList>
            <person name="Efimov B.A."/>
            <person name="Chaplin A.V."/>
            <person name="Sokolova S.R."/>
            <person name="Pikina A.P."/>
            <person name="Korzhanova M."/>
            <person name="Belova V."/>
            <person name="Korostin D."/>
        </authorList>
    </citation>
    <scope>NUCLEOTIDE SEQUENCE</scope>
    <source>
        <strain evidence="5">ASD5510</strain>
    </source>
</reference>
<protein>
    <submittedName>
        <fullName evidence="5">Transketolase family protein</fullName>
    </submittedName>
</protein>
<dbReference type="InterPro" id="IPR009014">
    <property type="entry name" value="Transketo_C/PFOR_II"/>
</dbReference>
<comment type="similarity">
    <text evidence="2">Belongs to the transketolase family.</text>
</comment>
<dbReference type="Gene3D" id="3.40.50.920">
    <property type="match status" value="1"/>
</dbReference>
<feature type="domain" description="Transketolase-like pyrimidine-binding" evidence="4">
    <location>
        <begin position="16"/>
        <end position="181"/>
    </location>
</feature>
<dbReference type="FunFam" id="3.40.50.970:FF:000129">
    <property type="entry name" value="Transketolase"/>
    <property type="match status" value="1"/>
</dbReference>
<evidence type="ECO:0000313" key="6">
    <source>
        <dbReference type="Proteomes" id="UP001065549"/>
    </source>
</evidence>
<dbReference type="Proteomes" id="UP001065549">
    <property type="component" value="Unassembled WGS sequence"/>
</dbReference>